<keyword evidence="2" id="KW-1185">Reference proteome</keyword>
<comment type="caution">
    <text evidence="1">The sequence shown here is derived from an EMBL/GenBank/DDBJ whole genome shotgun (WGS) entry which is preliminary data.</text>
</comment>
<proteinExistence type="predicted"/>
<dbReference type="EMBL" id="CATNWA010017441">
    <property type="protein sequence ID" value="CAI9600562.1"/>
    <property type="molecule type" value="Genomic_DNA"/>
</dbReference>
<name>A0ABN9FX94_9NEOB</name>
<reference evidence="1" key="1">
    <citation type="submission" date="2023-05" db="EMBL/GenBank/DDBJ databases">
        <authorList>
            <person name="Stuckert A."/>
        </authorList>
    </citation>
    <scope>NUCLEOTIDE SEQUENCE</scope>
</reference>
<gene>
    <name evidence="1" type="ORF">SPARVUS_LOCUS12785612</name>
</gene>
<accession>A0ABN9FX94</accession>
<protein>
    <submittedName>
        <fullName evidence="1">Uncharacterized protein</fullName>
    </submittedName>
</protein>
<dbReference type="Proteomes" id="UP001162483">
    <property type="component" value="Unassembled WGS sequence"/>
</dbReference>
<organism evidence="1 2">
    <name type="scientific">Staurois parvus</name>
    <dbReference type="NCBI Taxonomy" id="386267"/>
    <lineage>
        <taxon>Eukaryota</taxon>
        <taxon>Metazoa</taxon>
        <taxon>Chordata</taxon>
        <taxon>Craniata</taxon>
        <taxon>Vertebrata</taxon>
        <taxon>Euteleostomi</taxon>
        <taxon>Amphibia</taxon>
        <taxon>Batrachia</taxon>
        <taxon>Anura</taxon>
        <taxon>Neobatrachia</taxon>
        <taxon>Ranoidea</taxon>
        <taxon>Ranidae</taxon>
        <taxon>Staurois</taxon>
    </lineage>
</organism>
<evidence type="ECO:0000313" key="1">
    <source>
        <dbReference type="EMBL" id="CAI9600562.1"/>
    </source>
</evidence>
<evidence type="ECO:0000313" key="2">
    <source>
        <dbReference type="Proteomes" id="UP001162483"/>
    </source>
</evidence>
<sequence>MFRMWQVLCKKGISCFTKGFTQERNHLNAQNVASASHAEKHL</sequence>